<dbReference type="STRING" id="216432.CA2559_13433"/>
<organism evidence="1 2">
    <name type="scientific">Croceibacter atlanticus (strain ATCC BAA-628 / JCM 21780 / CIP 108009 / IAM 15332 / KCTC 12090 / HTCC2559)</name>
    <dbReference type="NCBI Taxonomy" id="216432"/>
    <lineage>
        <taxon>Bacteria</taxon>
        <taxon>Pseudomonadati</taxon>
        <taxon>Bacteroidota</taxon>
        <taxon>Flavobacteriia</taxon>
        <taxon>Flavobacteriales</taxon>
        <taxon>Flavobacteriaceae</taxon>
        <taxon>Croceibacter</taxon>
    </lineage>
</organism>
<dbReference type="KEGG" id="cat:CA2559_13433"/>
<protein>
    <submittedName>
        <fullName evidence="1">Uncharacterized protein</fullName>
    </submittedName>
</protein>
<dbReference type="AlphaFoldDB" id="A3UB59"/>
<dbReference type="EMBL" id="CP002046">
    <property type="protein sequence ID" value="EAP87045.1"/>
    <property type="molecule type" value="Genomic_DNA"/>
</dbReference>
<dbReference type="HOGENOM" id="CLU_198138_0_0_10"/>
<evidence type="ECO:0000313" key="1">
    <source>
        <dbReference type="EMBL" id="EAP87045.1"/>
    </source>
</evidence>
<evidence type="ECO:0000313" key="2">
    <source>
        <dbReference type="Proteomes" id="UP000002297"/>
    </source>
</evidence>
<accession>A3UB59</accession>
<proteinExistence type="predicted"/>
<name>A3UB59_CROAH</name>
<dbReference type="Proteomes" id="UP000002297">
    <property type="component" value="Chromosome"/>
</dbReference>
<gene>
    <name evidence="1" type="ordered locus">CA2559_13433</name>
</gene>
<sequence>MKIMPNIKNIKTEAQDYLNAKMNNMTTSDRVKASREGKRLILVINEFFKSTNEKSLMDLMKAITVKKKKIEVRLNGK</sequence>
<reference evidence="1 2" key="1">
    <citation type="journal article" date="2010" name="J. Bacteriol.">
        <title>The complete genome sequence of Croceibacter atlanticus HTCC2559T.</title>
        <authorList>
            <person name="Oh H.M."/>
            <person name="Kang I."/>
            <person name="Ferriera S."/>
            <person name="Giovannoni S.J."/>
            <person name="Cho J.C."/>
        </authorList>
    </citation>
    <scope>NUCLEOTIDE SEQUENCE [LARGE SCALE GENOMIC DNA]</scope>
    <source>
        <strain evidence="2">ATCC BAA-628 / HTCC2559 / KCTC 12090</strain>
    </source>
</reference>
<keyword evidence="2" id="KW-1185">Reference proteome</keyword>